<dbReference type="GO" id="GO:0004515">
    <property type="term" value="F:nicotinate-nucleotide adenylyltransferase activity"/>
    <property type="evidence" value="ECO:0007669"/>
    <property type="project" value="UniProtKB-EC"/>
</dbReference>
<keyword evidence="8 20" id="KW-0662">Pyridine nucleotide biosynthesis</keyword>
<evidence type="ECO:0000256" key="16">
    <source>
        <dbReference type="ARBA" id="ARBA00023242"/>
    </source>
</evidence>
<organism evidence="22 23">
    <name type="scientific">Dimorphilus gyrociliatus</name>
    <dbReference type="NCBI Taxonomy" id="2664684"/>
    <lineage>
        <taxon>Eukaryota</taxon>
        <taxon>Metazoa</taxon>
        <taxon>Spiralia</taxon>
        <taxon>Lophotrochozoa</taxon>
        <taxon>Annelida</taxon>
        <taxon>Polychaeta</taxon>
        <taxon>Polychaeta incertae sedis</taxon>
        <taxon>Dinophilidae</taxon>
        <taxon>Dimorphilus</taxon>
    </lineage>
</organism>
<accession>A0A7I8VBX7</accession>
<dbReference type="AlphaFoldDB" id="A0A7I8VBX7"/>
<dbReference type="EC" id="2.7.7.18" evidence="20"/>
<evidence type="ECO:0000256" key="19">
    <source>
        <dbReference type="ARBA" id="ARBA00064648"/>
    </source>
</evidence>
<evidence type="ECO:0000256" key="1">
    <source>
        <dbReference type="ARBA" id="ARBA00001946"/>
    </source>
</evidence>
<comment type="subcellular location">
    <subcellularLocation>
        <location evidence="3">Nucleus</location>
    </subcellularLocation>
</comment>
<evidence type="ECO:0000256" key="8">
    <source>
        <dbReference type="ARBA" id="ARBA00022642"/>
    </source>
</evidence>
<dbReference type="InterPro" id="IPR045094">
    <property type="entry name" value="NMNAT_euk"/>
</dbReference>
<dbReference type="GO" id="GO:0000309">
    <property type="term" value="F:nicotinamide-nucleotide adenylyltransferase activity"/>
    <property type="evidence" value="ECO:0007669"/>
    <property type="project" value="UniProtKB-EC"/>
</dbReference>
<keyword evidence="9 20" id="KW-0808">Transferase</keyword>
<evidence type="ECO:0000256" key="15">
    <source>
        <dbReference type="ARBA" id="ARBA00023027"/>
    </source>
</evidence>
<evidence type="ECO:0000256" key="7">
    <source>
        <dbReference type="ARBA" id="ARBA00022553"/>
    </source>
</evidence>
<evidence type="ECO:0000256" key="9">
    <source>
        <dbReference type="ARBA" id="ARBA00022679"/>
    </source>
</evidence>
<keyword evidence="12" id="KW-0862">Zinc</keyword>
<dbReference type="Proteomes" id="UP000549394">
    <property type="component" value="Unassembled WGS sequence"/>
</dbReference>
<comment type="cofactor">
    <cofactor evidence="1">
        <name>Mg(2+)</name>
        <dbReference type="ChEBI" id="CHEBI:18420"/>
    </cofactor>
</comment>
<evidence type="ECO:0000256" key="13">
    <source>
        <dbReference type="ARBA" id="ARBA00022840"/>
    </source>
</evidence>
<keyword evidence="23" id="KW-1185">Reference proteome</keyword>
<evidence type="ECO:0000313" key="23">
    <source>
        <dbReference type="Proteomes" id="UP000549394"/>
    </source>
</evidence>
<keyword evidence="13 20" id="KW-0067">ATP-binding</keyword>
<evidence type="ECO:0000256" key="2">
    <source>
        <dbReference type="ARBA" id="ARBA00001947"/>
    </source>
</evidence>
<dbReference type="EMBL" id="CAJFCJ010000002">
    <property type="protein sequence ID" value="CAD5112041.1"/>
    <property type="molecule type" value="Genomic_DNA"/>
</dbReference>
<comment type="similarity">
    <text evidence="6 20">Belongs to the eukaryotic NMN adenylyltransferase family.</text>
</comment>
<dbReference type="UniPathway" id="UPA00253">
    <property type="reaction ID" value="UER00332"/>
</dbReference>
<dbReference type="EC" id="2.7.7.1" evidence="20"/>
<dbReference type="CDD" id="cd09286">
    <property type="entry name" value="NMNAT_Eukarya"/>
    <property type="match status" value="1"/>
</dbReference>
<dbReference type="PANTHER" id="PTHR12039:SF0">
    <property type="entry name" value="NICOTINAMIDE-NUCLEOTIDE ADENYLYLTRANSFERASE"/>
    <property type="match status" value="1"/>
</dbReference>
<evidence type="ECO:0000256" key="14">
    <source>
        <dbReference type="ARBA" id="ARBA00022842"/>
    </source>
</evidence>
<evidence type="ECO:0000256" key="6">
    <source>
        <dbReference type="ARBA" id="ARBA00007064"/>
    </source>
</evidence>
<keyword evidence="10 20" id="KW-0548">Nucleotidyltransferase</keyword>
<dbReference type="InterPro" id="IPR014729">
    <property type="entry name" value="Rossmann-like_a/b/a_fold"/>
</dbReference>
<evidence type="ECO:0000256" key="10">
    <source>
        <dbReference type="ARBA" id="ARBA00022695"/>
    </source>
</evidence>
<gene>
    <name evidence="22" type="ORF">DGYR_LOCUS1250</name>
</gene>
<evidence type="ECO:0000256" key="4">
    <source>
        <dbReference type="ARBA" id="ARBA00004658"/>
    </source>
</evidence>
<evidence type="ECO:0000256" key="12">
    <source>
        <dbReference type="ARBA" id="ARBA00022833"/>
    </source>
</evidence>
<evidence type="ECO:0000256" key="20">
    <source>
        <dbReference type="RuleBase" id="RU362021"/>
    </source>
</evidence>
<evidence type="ECO:0000256" key="11">
    <source>
        <dbReference type="ARBA" id="ARBA00022741"/>
    </source>
</evidence>
<dbReference type="PANTHER" id="PTHR12039">
    <property type="entry name" value="NICOTINAMIDE MONONUCLEOTIDE ADENYLYLTRANSFERASE"/>
    <property type="match status" value="1"/>
</dbReference>
<evidence type="ECO:0000256" key="3">
    <source>
        <dbReference type="ARBA" id="ARBA00004123"/>
    </source>
</evidence>
<keyword evidence="7" id="KW-0597">Phosphoprotein</keyword>
<keyword evidence="14" id="KW-0460">Magnesium</keyword>
<evidence type="ECO:0000256" key="18">
    <source>
        <dbReference type="ARBA" id="ARBA00048969"/>
    </source>
</evidence>
<dbReference type="InterPro" id="IPR051182">
    <property type="entry name" value="Euk_NMN_adenylyltrnsfrase"/>
</dbReference>
<dbReference type="Gene3D" id="3.40.50.620">
    <property type="entry name" value="HUPs"/>
    <property type="match status" value="1"/>
</dbReference>
<dbReference type="OrthoDB" id="422187at2759"/>
<comment type="pathway">
    <text evidence="5">Cofactor biosynthesis; NAD(+) biosynthesis; deamido-NAD(+) from nicotinate D-ribonucleotide: step 1/1.</text>
</comment>
<protein>
    <recommendedName>
        <fullName evidence="20">Nicotinamide-nucleotide adenylyltransferase</fullName>
        <ecNumber evidence="20">2.7.7.1</ecNumber>
        <ecNumber evidence="20">2.7.7.18</ecNumber>
    </recommendedName>
</protein>
<dbReference type="GO" id="GO:0009435">
    <property type="term" value="P:NAD+ biosynthetic process"/>
    <property type="evidence" value="ECO:0007669"/>
    <property type="project" value="UniProtKB-UniPathway"/>
</dbReference>
<keyword evidence="15 20" id="KW-0520">NAD</keyword>
<comment type="pathway">
    <text evidence="4 20">Cofactor biosynthesis; NAD(+) biosynthesis; NAD(+) from nicotinamide D-ribonucleotide: step 1/1.</text>
</comment>
<keyword evidence="11 20" id="KW-0547">Nucleotide-binding</keyword>
<name>A0A7I8VBX7_9ANNE</name>
<comment type="subunit">
    <text evidence="19">Homohexamer. Interacts with ADPRT/PARP1.</text>
</comment>
<sequence>MPGVTKIILLACGSFNPITNMHLRLFEVARDALHATGRYSVTEGIISPVHDDYGKKGLLSSYHRNSMAKLATETSDWIRVDTWESEIQTKWSPTVTVLRHHQNQIECKRRRLDSNIRSEEEVAQIKLLCGADLLESFSVPDLWKEEDKEEIVSKFGIVCITRSGSDAAKFVYESDLLSTHSSKIELINEWIYNEISATKIRRALARGQSVKYLIPDAIIKYIKANGLYGSSVPVMNK</sequence>
<dbReference type="NCBIfam" id="TIGR00482">
    <property type="entry name" value="nicotinate (nicotinamide) nucleotide adenylyltransferase"/>
    <property type="match status" value="1"/>
</dbReference>
<dbReference type="GO" id="GO:0005524">
    <property type="term" value="F:ATP binding"/>
    <property type="evidence" value="ECO:0007669"/>
    <property type="project" value="UniProtKB-KW"/>
</dbReference>
<comment type="catalytic activity">
    <reaction evidence="17">
        <text>nicotinate beta-D-ribonucleotide + ATP + H(+) = deamido-NAD(+) + diphosphate</text>
        <dbReference type="Rhea" id="RHEA:22860"/>
        <dbReference type="ChEBI" id="CHEBI:15378"/>
        <dbReference type="ChEBI" id="CHEBI:30616"/>
        <dbReference type="ChEBI" id="CHEBI:33019"/>
        <dbReference type="ChEBI" id="CHEBI:57502"/>
        <dbReference type="ChEBI" id="CHEBI:58437"/>
        <dbReference type="EC" id="2.7.7.18"/>
    </reaction>
    <physiologicalReaction direction="left-to-right" evidence="17">
        <dbReference type="Rhea" id="RHEA:22861"/>
    </physiologicalReaction>
    <physiologicalReaction direction="right-to-left" evidence="17">
        <dbReference type="Rhea" id="RHEA:22862"/>
    </physiologicalReaction>
</comment>
<evidence type="ECO:0000256" key="5">
    <source>
        <dbReference type="ARBA" id="ARBA00005019"/>
    </source>
</evidence>
<evidence type="ECO:0000256" key="17">
    <source>
        <dbReference type="ARBA" id="ARBA00048514"/>
    </source>
</evidence>
<dbReference type="FunFam" id="3.40.50.620:FF:000101">
    <property type="entry name" value="Nicotinamide-nucleotide adenylyltransferase"/>
    <property type="match status" value="1"/>
</dbReference>
<feature type="domain" description="Cytidyltransferase-like" evidence="21">
    <location>
        <begin position="10"/>
        <end position="202"/>
    </location>
</feature>
<dbReference type="SUPFAM" id="SSF52374">
    <property type="entry name" value="Nucleotidylyl transferase"/>
    <property type="match status" value="1"/>
</dbReference>
<proteinExistence type="inferred from homology"/>
<comment type="caution">
    <text evidence="22">The sequence shown here is derived from an EMBL/GenBank/DDBJ whole genome shotgun (WGS) entry which is preliminary data.</text>
</comment>
<dbReference type="Pfam" id="PF01467">
    <property type="entry name" value="CTP_transf_like"/>
    <property type="match status" value="1"/>
</dbReference>
<dbReference type="InterPro" id="IPR004821">
    <property type="entry name" value="Cyt_trans-like"/>
</dbReference>
<evidence type="ECO:0000259" key="21">
    <source>
        <dbReference type="Pfam" id="PF01467"/>
    </source>
</evidence>
<dbReference type="InterPro" id="IPR005248">
    <property type="entry name" value="NadD/NMNAT"/>
</dbReference>
<reference evidence="22 23" key="1">
    <citation type="submission" date="2020-08" db="EMBL/GenBank/DDBJ databases">
        <authorList>
            <person name="Hejnol A."/>
        </authorList>
    </citation>
    <scope>NUCLEOTIDE SEQUENCE [LARGE SCALE GENOMIC DNA]</scope>
</reference>
<evidence type="ECO:0000313" key="22">
    <source>
        <dbReference type="EMBL" id="CAD5112041.1"/>
    </source>
</evidence>
<comment type="cofactor">
    <cofactor evidence="2">
        <name>Zn(2+)</name>
        <dbReference type="ChEBI" id="CHEBI:29105"/>
    </cofactor>
</comment>
<keyword evidence="16" id="KW-0539">Nucleus</keyword>
<comment type="catalytic activity">
    <reaction evidence="18">
        <text>beta-nicotinamide D-ribonucleotide + ATP + H(+) = diphosphate + NAD(+)</text>
        <dbReference type="Rhea" id="RHEA:21360"/>
        <dbReference type="ChEBI" id="CHEBI:14649"/>
        <dbReference type="ChEBI" id="CHEBI:15378"/>
        <dbReference type="ChEBI" id="CHEBI:30616"/>
        <dbReference type="ChEBI" id="CHEBI:33019"/>
        <dbReference type="ChEBI" id="CHEBI:57540"/>
        <dbReference type="EC" id="2.7.7.1"/>
    </reaction>
    <physiologicalReaction direction="left-to-right" evidence="18">
        <dbReference type="Rhea" id="RHEA:21361"/>
    </physiologicalReaction>
    <physiologicalReaction direction="right-to-left" evidence="18">
        <dbReference type="Rhea" id="RHEA:21362"/>
    </physiologicalReaction>
</comment>
<dbReference type="GO" id="GO:0005634">
    <property type="term" value="C:nucleus"/>
    <property type="evidence" value="ECO:0007669"/>
    <property type="project" value="UniProtKB-SubCell"/>
</dbReference>